<dbReference type="PROSITE" id="PS50146">
    <property type="entry name" value="DAGK"/>
    <property type="match status" value="1"/>
</dbReference>
<name>A0A1L3MQ59_9BACI</name>
<organism evidence="12 13">
    <name type="scientific">Bacillus weihaiensis</name>
    <dbReference type="NCBI Taxonomy" id="1547283"/>
    <lineage>
        <taxon>Bacteria</taxon>
        <taxon>Bacillati</taxon>
        <taxon>Bacillota</taxon>
        <taxon>Bacilli</taxon>
        <taxon>Bacillales</taxon>
        <taxon>Bacillaceae</taxon>
        <taxon>Bacillus</taxon>
    </lineage>
</organism>
<keyword evidence="7" id="KW-0067">ATP-binding</keyword>
<keyword evidence="4" id="KW-0808">Transferase</keyword>
<dbReference type="InterPro" id="IPR017438">
    <property type="entry name" value="ATP-NAD_kinase_N"/>
</dbReference>
<evidence type="ECO:0000256" key="10">
    <source>
        <dbReference type="ARBA" id="ARBA00023264"/>
    </source>
</evidence>
<keyword evidence="9" id="KW-0594">Phospholipid biosynthesis</keyword>
<dbReference type="KEGG" id="bwh:A9C19_06780"/>
<evidence type="ECO:0000256" key="9">
    <source>
        <dbReference type="ARBA" id="ARBA00023209"/>
    </source>
</evidence>
<dbReference type="GO" id="GO:0005524">
    <property type="term" value="F:ATP binding"/>
    <property type="evidence" value="ECO:0007669"/>
    <property type="project" value="UniProtKB-KW"/>
</dbReference>
<feature type="domain" description="DAGKc" evidence="11">
    <location>
        <begin position="2"/>
        <end position="133"/>
    </location>
</feature>
<evidence type="ECO:0000256" key="8">
    <source>
        <dbReference type="ARBA" id="ARBA00023098"/>
    </source>
</evidence>
<evidence type="ECO:0000259" key="11">
    <source>
        <dbReference type="PROSITE" id="PS50146"/>
    </source>
</evidence>
<evidence type="ECO:0000256" key="1">
    <source>
        <dbReference type="ARBA" id="ARBA00001946"/>
    </source>
</evidence>
<dbReference type="RefSeq" id="WP_072579263.1">
    <property type="nucleotide sequence ID" value="NZ_CP016020.1"/>
</dbReference>
<dbReference type="Gene3D" id="2.60.200.40">
    <property type="match status" value="1"/>
</dbReference>
<evidence type="ECO:0000256" key="3">
    <source>
        <dbReference type="ARBA" id="ARBA00022516"/>
    </source>
</evidence>
<dbReference type="OrthoDB" id="142078at2"/>
<evidence type="ECO:0000256" key="6">
    <source>
        <dbReference type="ARBA" id="ARBA00022777"/>
    </source>
</evidence>
<keyword evidence="5" id="KW-0547">Nucleotide-binding</keyword>
<accession>A0A1L3MQ59</accession>
<dbReference type="SMART" id="SM00046">
    <property type="entry name" value="DAGKc"/>
    <property type="match status" value="1"/>
</dbReference>
<evidence type="ECO:0000256" key="5">
    <source>
        <dbReference type="ARBA" id="ARBA00022741"/>
    </source>
</evidence>
<dbReference type="Gene3D" id="3.40.50.10330">
    <property type="entry name" value="Probable inorganic polyphosphate/atp-NAD kinase, domain 1"/>
    <property type="match status" value="1"/>
</dbReference>
<dbReference type="STRING" id="1547283.A9C19_06780"/>
<dbReference type="GO" id="GO:0005886">
    <property type="term" value="C:plasma membrane"/>
    <property type="evidence" value="ECO:0007669"/>
    <property type="project" value="TreeGrafter"/>
</dbReference>
<dbReference type="InterPro" id="IPR005218">
    <property type="entry name" value="Diacylglycerol/lipid_kinase"/>
</dbReference>
<dbReference type="InterPro" id="IPR016064">
    <property type="entry name" value="NAD/diacylglycerol_kinase_sf"/>
</dbReference>
<dbReference type="Pfam" id="PF19279">
    <property type="entry name" value="YegS_C"/>
    <property type="match status" value="1"/>
</dbReference>
<dbReference type="PANTHER" id="PTHR12358">
    <property type="entry name" value="SPHINGOSINE KINASE"/>
    <property type="match status" value="1"/>
</dbReference>
<evidence type="ECO:0000256" key="7">
    <source>
        <dbReference type="ARBA" id="ARBA00022840"/>
    </source>
</evidence>
<keyword evidence="8" id="KW-0443">Lipid metabolism</keyword>
<sequence length="299" mass="32952">MRKFRKALLIYNELAGQKNAASNLGEYTTLLTQSVEELLVRKTSKKGDAKELSFEYSSIVDIIFVLGGDGTLHEVINGIGDIVNRPIIAPLPGGTCNDMTRSLNIPQEIHRACEALSTGKVIHVDGVRMNNQYFINFLGVGLIVEASKNRSSTEKSLLGSISYYVSALKSIGNSETFSYSMTLDHEKRTGDAVMILVTNGHYIGTNNIPIQESSLNDGIGEVYVIKKTDFATLMEVIKIVASKKNHLNYNPNVLTCYKASHIEIETEKPMPLDMDGEVSSSTPANIQFLQDHFQFLVPS</sequence>
<dbReference type="AlphaFoldDB" id="A0A1L3MQ59"/>
<keyword evidence="10" id="KW-1208">Phospholipid metabolism</keyword>
<dbReference type="NCBIfam" id="TIGR00147">
    <property type="entry name" value="YegS/Rv2252/BmrU family lipid kinase"/>
    <property type="match status" value="1"/>
</dbReference>
<reference evidence="12 13" key="1">
    <citation type="journal article" date="2016" name="Sci. Rep.">
        <title>Complete genome sequence and transcriptomic analysis of a novel marine strain Bacillus weihaiensis reveals the mechanism of brown algae degradation.</title>
        <authorList>
            <person name="Zhu Y."/>
            <person name="Chen P."/>
            <person name="Bao Y."/>
            <person name="Men Y."/>
            <person name="Zeng Y."/>
            <person name="Yang J."/>
            <person name="Sun J."/>
            <person name="Sun Y."/>
        </authorList>
    </citation>
    <scope>NUCLEOTIDE SEQUENCE [LARGE SCALE GENOMIC DNA]</scope>
    <source>
        <strain evidence="12 13">Alg07</strain>
    </source>
</reference>
<dbReference type="EMBL" id="CP016020">
    <property type="protein sequence ID" value="APH04475.1"/>
    <property type="molecule type" value="Genomic_DNA"/>
</dbReference>
<dbReference type="Pfam" id="PF00781">
    <property type="entry name" value="DAGK_cat"/>
    <property type="match status" value="1"/>
</dbReference>
<comment type="cofactor">
    <cofactor evidence="1">
        <name>Mg(2+)</name>
        <dbReference type="ChEBI" id="CHEBI:18420"/>
    </cofactor>
</comment>
<comment type="similarity">
    <text evidence="2">Belongs to the diacylglycerol/lipid kinase family.</text>
</comment>
<dbReference type="SUPFAM" id="SSF111331">
    <property type="entry name" value="NAD kinase/diacylglycerol kinase-like"/>
    <property type="match status" value="1"/>
</dbReference>
<keyword evidence="13" id="KW-1185">Reference proteome</keyword>
<protein>
    <recommendedName>
        <fullName evidence="11">DAGKc domain-containing protein</fullName>
    </recommendedName>
</protein>
<evidence type="ECO:0000313" key="13">
    <source>
        <dbReference type="Proteomes" id="UP000181936"/>
    </source>
</evidence>
<evidence type="ECO:0000256" key="2">
    <source>
        <dbReference type="ARBA" id="ARBA00005983"/>
    </source>
</evidence>
<dbReference type="GO" id="GO:0008654">
    <property type="term" value="P:phospholipid biosynthetic process"/>
    <property type="evidence" value="ECO:0007669"/>
    <property type="project" value="UniProtKB-KW"/>
</dbReference>
<proteinExistence type="inferred from homology"/>
<gene>
    <name evidence="12" type="ORF">A9C19_06780</name>
</gene>
<dbReference type="InterPro" id="IPR045540">
    <property type="entry name" value="YegS/DAGK_C"/>
</dbReference>
<keyword evidence="3" id="KW-0444">Lipid biosynthesis</keyword>
<keyword evidence="6" id="KW-0418">Kinase</keyword>
<dbReference type="GO" id="GO:0004143">
    <property type="term" value="F:ATP-dependent diacylglycerol kinase activity"/>
    <property type="evidence" value="ECO:0007669"/>
    <property type="project" value="TreeGrafter"/>
</dbReference>
<dbReference type="PANTHER" id="PTHR12358:SF107">
    <property type="entry name" value="LIPID KINASE BMRU-RELATED"/>
    <property type="match status" value="1"/>
</dbReference>
<evidence type="ECO:0000256" key="4">
    <source>
        <dbReference type="ARBA" id="ARBA00022679"/>
    </source>
</evidence>
<evidence type="ECO:0000313" key="12">
    <source>
        <dbReference type="EMBL" id="APH04475.1"/>
    </source>
</evidence>
<dbReference type="InterPro" id="IPR050187">
    <property type="entry name" value="Lipid_Phosphate_FormReg"/>
</dbReference>
<dbReference type="InterPro" id="IPR001206">
    <property type="entry name" value="Diacylglycerol_kinase_cat_dom"/>
</dbReference>
<dbReference type="Proteomes" id="UP000181936">
    <property type="component" value="Chromosome"/>
</dbReference>